<keyword evidence="3" id="KW-1185">Reference proteome</keyword>
<name>A0AAD9MH65_PROWI</name>
<feature type="signal peptide" evidence="1">
    <location>
        <begin position="1"/>
        <end position="24"/>
    </location>
</feature>
<comment type="caution">
    <text evidence="2">The sequence shown here is derived from an EMBL/GenBank/DDBJ whole genome shotgun (WGS) entry which is preliminary data.</text>
</comment>
<protein>
    <submittedName>
        <fullName evidence="2">Uncharacterized protein</fullName>
    </submittedName>
</protein>
<evidence type="ECO:0000313" key="3">
    <source>
        <dbReference type="Proteomes" id="UP001255856"/>
    </source>
</evidence>
<organism evidence="2 3">
    <name type="scientific">Prototheca wickerhamii</name>
    <dbReference type="NCBI Taxonomy" id="3111"/>
    <lineage>
        <taxon>Eukaryota</taxon>
        <taxon>Viridiplantae</taxon>
        <taxon>Chlorophyta</taxon>
        <taxon>core chlorophytes</taxon>
        <taxon>Trebouxiophyceae</taxon>
        <taxon>Chlorellales</taxon>
        <taxon>Chlorellaceae</taxon>
        <taxon>Prototheca</taxon>
    </lineage>
</organism>
<feature type="chain" id="PRO_5041981314" evidence="1">
    <location>
        <begin position="25"/>
        <end position="139"/>
    </location>
</feature>
<keyword evidence="1" id="KW-0732">Signal</keyword>
<dbReference type="AlphaFoldDB" id="A0AAD9MH65"/>
<reference evidence="2" key="1">
    <citation type="submission" date="2021-01" db="EMBL/GenBank/DDBJ databases">
        <authorList>
            <person name="Eckstrom K.M.E."/>
        </authorList>
    </citation>
    <scope>NUCLEOTIDE SEQUENCE</scope>
    <source>
        <strain evidence="2">UVCC 0001</strain>
    </source>
</reference>
<accession>A0AAD9MH65</accession>
<proteinExistence type="predicted"/>
<evidence type="ECO:0000256" key="1">
    <source>
        <dbReference type="SAM" id="SignalP"/>
    </source>
</evidence>
<evidence type="ECO:0000313" key="2">
    <source>
        <dbReference type="EMBL" id="KAK2078059.1"/>
    </source>
</evidence>
<dbReference type="EMBL" id="JASFZW010000005">
    <property type="protein sequence ID" value="KAK2078059.1"/>
    <property type="molecule type" value="Genomic_DNA"/>
</dbReference>
<gene>
    <name evidence="2" type="ORF">QBZ16_003927</name>
</gene>
<dbReference type="Proteomes" id="UP001255856">
    <property type="component" value="Unassembled WGS sequence"/>
</dbReference>
<sequence length="139" mass="14556">MSGKFAAIAVVLALICLLPGPAHAGRHMLQAPQGEAPAGSPKGAGCTFSIYGEVVTVDAAPTDLQTYVISATSPQARDDLAQALASKIPSDCYQLVRKMTTLPYLTVKLNRQGMQEMCRGSGMTSLITDIEADQAVMTA</sequence>